<feature type="modified residue" description="Phosphohistidine" evidence="18">
    <location>
        <position position="1033"/>
    </location>
</feature>
<keyword evidence="10 24" id="KW-0418">Kinase</keyword>
<keyword evidence="12 20" id="KW-1133">Transmembrane helix</keyword>
<keyword evidence="13" id="KW-0902">Two-component regulatory system</keyword>
<evidence type="ECO:0000256" key="3">
    <source>
        <dbReference type="ARBA" id="ARBA00012438"/>
    </source>
</evidence>
<gene>
    <name evidence="24" type="primary">rcsC_10</name>
    <name evidence="24" type="ORF">LMG26845_04900</name>
</gene>
<dbReference type="PANTHER" id="PTHR43047">
    <property type="entry name" value="TWO-COMPONENT HISTIDINE PROTEIN KINASE"/>
    <property type="match status" value="1"/>
</dbReference>
<keyword evidence="9" id="KW-0732">Signal</keyword>
<keyword evidence="8 20" id="KW-0812">Transmembrane</keyword>
<evidence type="ECO:0000256" key="8">
    <source>
        <dbReference type="ARBA" id="ARBA00022692"/>
    </source>
</evidence>
<comment type="subcellular location">
    <subcellularLocation>
        <location evidence="2">Cell inner membrane</location>
        <topology evidence="2">Multi-pass membrane protein</topology>
    </subcellularLocation>
</comment>
<feature type="domain" description="Histidine kinase" evidence="21">
    <location>
        <begin position="502"/>
        <end position="722"/>
    </location>
</feature>
<evidence type="ECO:0000259" key="21">
    <source>
        <dbReference type="PROSITE" id="PS50109"/>
    </source>
</evidence>
<dbReference type="SMART" id="SM00387">
    <property type="entry name" value="HATPase_c"/>
    <property type="match status" value="1"/>
</dbReference>
<dbReference type="EMBL" id="CADIJR010000068">
    <property type="protein sequence ID" value="CAB3694179.1"/>
    <property type="molecule type" value="Genomic_DNA"/>
</dbReference>
<evidence type="ECO:0000256" key="5">
    <source>
        <dbReference type="ARBA" id="ARBA00022519"/>
    </source>
</evidence>
<evidence type="ECO:0000256" key="13">
    <source>
        <dbReference type="ARBA" id="ARBA00023012"/>
    </source>
</evidence>
<feature type="domain" description="Response regulatory" evidence="22">
    <location>
        <begin position="852"/>
        <end position="966"/>
    </location>
</feature>
<dbReference type="CDD" id="cd17546">
    <property type="entry name" value="REC_hyHK_CKI1_RcsC-like"/>
    <property type="match status" value="1"/>
</dbReference>
<dbReference type="Pfam" id="PF00512">
    <property type="entry name" value="HisKA"/>
    <property type="match status" value="1"/>
</dbReference>
<evidence type="ECO:0000256" key="11">
    <source>
        <dbReference type="ARBA" id="ARBA00022840"/>
    </source>
</evidence>
<dbReference type="RefSeq" id="WP_054431499.1">
    <property type="nucleotide sequence ID" value="NZ_CADIJR010000068.1"/>
</dbReference>
<dbReference type="InterPro" id="IPR036097">
    <property type="entry name" value="HisK_dim/P_sf"/>
</dbReference>
<dbReference type="InterPro" id="IPR003594">
    <property type="entry name" value="HATPase_dom"/>
</dbReference>
<evidence type="ECO:0000256" key="19">
    <source>
        <dbReference type="PROSITE-ProRule" id="PRU00169"/>
    </source>
</evidence>
<evidence type="ECO:0000313" key="24">
    <source>
        <dbReference type="EMBL" id="CAB3694179.1"/>
    </source>
</evidence>
<dbReference type="InterPro" id="IPR036641">
    <property type="entry name" value="HPT_dom_sf"/>
</dbReference>
<dbReference type="InterPro" id="IPR001789">
    <property type="entry name" value="Sig_transdc_resp-reg_receiver"/>
</dbReference>
<comment type="catalytic activity">
    <reaction evidence="1">
        <text>ATP + protein L-histidine = ADP + protein N-phospho-L-histidine.</text>
        <dbReference type="EC" id="2.7.13.3"/>
    </reaction>
</comment>
<dbReference type="SMART" id="SM00073">
    <property type="entry name" value="HPT"/>
    <property type="match status" value="1"/>
</dbReference>
<protein>
    <recommendedName>
        <fullName evidence="17">Virulence sensor protein BvgS</fullName>
        <ecNumber evidence="3">2.7.13.3</ecNumber>
    </recommendedName>
</protein>
<reference evidence="24 25" key="1">
    <citation type="submission" date="2020-04" db="EMBL/GenBank/DDBJ databases">
        <authorList>
            <person name="De Canck E."/>
        </authorList>
    </citation>
    <scope>NUCLEOTIDE SEQUENCE [LARGE SCALE GENOMIC DNA]</scope>
    <source>
        <strain evidence="24 25">LMG 26845</strain>
    </source>
</reference>
<dbReference type="Pfam" id="PF01627">
    <property type="entry name" value="Hpt"/>
    <property type="match status" value="1"/>
</dbReference>
<keyword evidence="25" id="KW-1185">Reference proteome</keyword>
<evidence type="ECO:0000256" key="10">
    <source>
        <dbReference type="ARBA" id="ARBA00022777"/>
    </source>
</evidence>
<accession>A0A6J5B793</accession>
<evidence type="ECO:0000259" key="23">
    <source>
        <dbReference type="PROSITE" id="PS50894"/>
    </source>
</evidence>
<dbReference type="SUPFAM" id="SSF47384">
    <property type="entry name" value="Homodimeric domain of signal transducing histidine kinase"/>
    <property type="match status" value="1"/>
</dbReference>
<evidence type="ECO:0000256" key="7">
    <source>
        <dbReference type="ARBA" id="ARBA00022679"/>
    </source>
</evidence>
<evidence type="ECO:0000256" key="16">
    <source>
        <dbReference type="ARBA" id="ARBA00058004"/>
    </source>
</evidence>
<evidence type="ECO:0000256" key="1">
    <source>
        <dbReference type="ARBA" id="ARBA00000085"/>
    </source>
</evidence>
<feature type="modified residue" description="4-aspartylphosphate" evidence="19">
    <location>
        <position position="901"/>
    </location>
</feature>
<feature type="transmembrane region" description="Helical" evidence="20">
    <location>
        <begin position="20"/>
        <end position="39"/>
    </location>
</feature>
<dbReference type="PROSITE" id="PS50109">
    <property type="entry name" value="HIS_KIN"/>
    <property type="match status" value="1"/>
</dbReference>
<name>A0A6J5B793_9BURK</name>
<keyword evidence="6 19" id="KW-0597">Phosphoprotein</keyword>
<dbReference type="AlphaFoldDB" id="A0A6J5B793"/>
<dbReference type="InterPro" id="IPR003661">
    <property type="entry name" value="HisK_dim/P_dom"/>
</dbReference>
<evidence type="ECO:0000256" key="12">
    <source>
        <dbReference type="ARBA" id="ARBA00022989"/>
    </source>
</evidence>
<proteinExistence type="predicted"/>
<dbReference type="Proteomes" id="UP000507979">
    <property type="component" value="Unassembled WGS sequence"/>
</dbReference>
<dbReference type="SUPFAM" id="SSF55874">
    <property type="entry name" value="ATPase domain of HSP90 chaperone/DNA topoisomerase II/histidine kinase"/>
    <property type="match status" value="1"/>
</dbReference>
<keyword evidence="7 24" id="KW-0808">Transferase</keyword>
<evidence type="ECO:0000256" key="17">
    <source>
        <dbReference type="ARBA" id="ARBA00070152"/>
    </source>
</evidence>
<evidence type="ECO:0000256" key="2">
    <source>
        <dbReference type="ARBA" id="ARBA00004429"/>
    </source>
</evidence>
<dbReference type="InterPro" id="IPR035965">
    <property type="entry name" value="PAS-like_dom_sf"/>
</dbReference>
<dbReference type="Gene3D" id="3.30.450.20">
    <property type="entry name" value="PAS domain"/>
    <property type="match status" value="1"/>
</dbReference>
<evidence type="ECO:0000256" key="18">
    <source>
        <dbReference type="PROSITE-ProRule" id="PRU00110"/>
    </source>
</evidence>
<evidence type="ECO:0000259" key="22">
    <source>
        <dbReference type="PROSITE" id="PS50110"/>
    </source>
</evidence>
<comment type="function">
    <text evidence="16">Member of the two-component regulatory system BvgS/BvgA. Phosphorylates BvgA via a four-step phosphorelay in response to environmental signals.</text>
</comment>
<evidence type="ECO:0000256" key="15">
    <source>
        <dbReference type="ARBA" id="ARBA00023136"/>
    </source>
</evidence>
<evidence type="ECO:0000256" key="14">
    <source>
        <dbReference type="ARBA" id="ARBA00023026"/>
    </source>
</evidence>
<evidence type="ECO:0000313" key="25">
    <source>
        <dbReference type="Proteomes" id="UP000507979"/>
    </source>
</evidence>
<dbReference type="Gene3D" id="3.40.50.2300">
    <property type="match status" value="1"/>
</dbReference>
<dbReference type="SUPFAM" id="SSF52172">
    <property type="entry name" value="CheY-like"/>
    <property type="match status" value="1"/>
</dbReference>
<dbReference type="SUPFAM" id="SSF55785">
    <property type="entry name" value="PYP-like sensor domain (PAS domain)"/>
    <property type="match status" value="1"/>
</dbReference>
<keyword evidence="11" id="KW-0547">Nucleotide-binding</keyword>
<evidence type="ECO:0000256" key="20">
    <source>
        <dbReference type="SAM" id="Phobius"/>
    </source>
</evidence>
<evidence type="ECO:0000256" key="6">
    <source>
        <dbReference type="ARBA" id="ARBA00022553"/>
    </source>
</evidence>
<organism evidence="24 25">
    <name type="scientific">Achromobacter insuavis</name>
    <dbReference type="NCBI Taxonomy" id="1287735"/>
    <lineage>
        <taxon>Bacteria</taxon>
        <taxon>Pseudomonadati</taxon>
        <taxon>Pseudomonadota</taxon>
        <taxon>Betaproteobacteria</taxon>
        <taxon>Burkholderiales</taxon>
        <taxon>Alcaligenaceae</taxon>
        <taxon>Achromobacter</taxon>
    </lineage>
</organism>
<dbReference type="GeneID" id="92900788"/>
<dbReference type="SMART" id="SM00448">
    <property type="entry name" value="REC"/>
    <property type="match status" value="1"/>
</dbReference>
<evidence type="ECO:0000256" key="4">
    <source>
        <dbReference type="ARBA" id="ARBA00022475"/>
    </source>
</evidence>
<dbReference type="GO" id="GO:0005886">
    <property type="term" value="C:plasma membrane"/>
    <property type="evidence" value="ECO:0007669"/>
    <property type="project" value="UniProtKB-SubCell"/>
</dbReference>
<dbReference type="PROSITE" id="PS50894">
    <property type="entry name" value="HPT"/>
    <property type="match status" value="1"/>
</dbReference>
<sequence length="1086" mass="116833">MKLDTPLIRVIRASRRLNIVLFGILPLLLVLAGVLYWGGQRILQQEEEKLRTDFTVLVGYVHAHETVLQGLYAQGLNPDGRRLVAPTRVSETSGFERGSWAFYDGQHALAAMPFSLLCQSPDACPVAGGVFNGIGDYLSDFYATRWAAAVYPAAPLFVISPSQQLSMSVPAIATMSGYEPLTRQTFLAVVDAVQRAGGAADPEDRSGSEGPSVLWVRDKHLPDAMVGILPVMLPLNARGAEPATRRNVYAVSLLSRGRVSISERVRNMPLFDRFWLVRQGGEVLLGEGAPPVIAQGFHFGRDGLLLRIADKNSQWTGYYQLGYGGFFRANMWLPIVVLLMLGLGLAAGSGYLLWYNRRVIHPAEVAHLDMVESEEFNRTVLDTAPVALCVLSRLEGRIVFGNALAAQWLGIGVGEQLRDSAETNKLLRQVLGASGPGTIETFRTHDGRTLFVAFAPTRYKKQDVVLCAFADISARAEMEQTLAQAKQQADRANEAKSTFLATMSHEIRTPLYGVLGTLEVLSLTPLNAAQRRHVDRIQDSSVILQQLISDILDITKIESGQLALQREGFDPRELVQNCVASYAGMAERKGLVIYGNIDTATPAWVMGDGGRIRQILNNLVNNAIKFTDSGHVVVRLRAESPGTARTRLHFQVVDSGVGIREEDQACLFEPFYQIDGGSHLVRGAGIGLSICARLAALMGTSIHVTSEPGLGSSFSVAIELDRAEPPPGPSPRLHGLCVYVRSARRELSVNLCEWLVHWGAQASVAPASLPQEDAREGVLLDVHIAGDAAAPTDWNGPVVSAGGHDDAGTALHRADRHYLNSIGFALERWASGDAATAASEAATQHYAPLNLRILVAEDNPINQVTMCDQLQQLGCAVTLAPDGAEALAQWNIGPFDAVLTDVNMPRMNGYELASALRAQGVTVPIIGVTANALKDEEARCKAAGMSSWLVKPLKLSLLWSELRAQRGGPAVAAPPPSASEAAVASIAAASAAGAPPLVGKYREVFLQTMNEDLARLERALAAGNLRDLKAVLHRMRGGFGAVQAMALYQQAEAVEARLGAGKRLTDPARGQVTALAGALRAMLAAL</sequence>
<dbReference type="InterPro" id="IPR011006">
    <property type="entry name" value="CheY-like_superfamily"/>
</dbReference>
<keyword evidence="15 20" id="KW-0472">Membrane</keyword>
<keyword evidence="4" id="KW-1003">Cell membrane</keyword>
<dbReference type="GO" id="GO:0009927">
    <property type="term" value="F:histidine phosphotransfer kinase activity"/>
    <property type="evidence" value="ECO:0007669"/>
    <property type="project" value="TreeGrafter"/>
</dbReference>
<dbReference type="SMART" id="SM00388">
    <property type="entry name" value="HisKA"/>
    <property type="match status" value="1"/>
</dbReference>
<dbReference type="Pfam" id="PF00072">
    <property type="entry name" value="Response_reg"/>
    <property type="match status" value="1"/>
</dbReference>
<dbReference type="EC" id="2.7.13.3" evidence="3"/>
<dbReference type="InterPro" id="IPR004358">
    <property type="entry name" value="Sig_transdc_His_kin-like_C"/>
</dbReference>
<dbReference type="PRINTS" id="PR00344">
    <property type="entry name" value="BCTRLSENSOR"/>
</dbReference>
<dbReference type="SUPFAM" id="SSF47226">
    <property type="entry name" value="Histidine-containing phosphotransfer domain, HPT domain"/>
    <property type="match status" value="1"/>
</dbReference>
<dbReference type="InterPro" id="IPR036890">
    <property type="entry name" value="HATPase_C_sf"/>
</dbReference>
<dbReference type="PANTHER" id="PTHR43047:SF72">
    <property type="entry name" value="OSMOSENSING HISTIDINE PROTEIN KINASE SLN1"/>
    <property type="match status" value="1"/>
</dbReference>
<dbReference type="Gene3D" id="1.20.120.160">
    <property type="entry name" value="HPT domain"/>
    <property type="match status" value="1"/>
</dbReference>
<feature type="domain" description="HPt" evidence="23">
    <location>
        <begin position="994"/>
        <end position="1086"/>
    </location>
</feature>
<dbReference type="CDD" id="cd16922">
    <property type="entry name" value="HATPase_EvgS-ArcB-TorS-like"/>
    <property type="match status" value="1"/>
</dbReference>
<dbReference type="CDD" id="cd00082">
    <property type="entry name" value="HisKA"/>
    <property type="match status" value="1"/>
</dbReference>
<dbReference type="Gene3D" id="3.30.565.10">
    <property type="entry name" value="Histidine kinase-like ATPase, C-terminal domain"/>
    <property type="match status" value="1"/>
</dbReference>
<dbReference type="Gene3D" id="1.10.287.130">
    <property type="match status" value="1"/>
</dbReference>
<keyword evidence="5" id="KW-0997">Cell inner membrane</keyword>
<keyword evidence="14" id="KW-0843">Virulence</keyword>
<dbReference type="InterPro" id="IPR008207">
    <property type="entry name" value="Sig_transdc_His_kin_Hpt_dom"/>
</dbReference>
<dbReference type="FunFam" id="3.30.565.10:FF:000010">
    <property type="entry name" value="Sensor histidine kinase RcsC"/>
    <property type="match status" value="1"/>
</dbReference>
<dbReference type="InterPro" id="IPR005467">
    <property type="entry name" value="His_kinase_dom"/>
</dbReference>
<dbReference type="PROSITE" id="PS50110">
    <property type="entry name" value="RESPONSE_REGULATORY"/>
    <property type="match status" value="1"/>
</dbReference>
<evidence type="ECO:0000256" key="9">
    <source>
        <dbReference type="ARBA" id="ARBA00022729"/>
    </source>
</evidence>
<keyword evidence="11" id="KW-0067">ATP-binding</keyword>
<dbReference type="GO" id="GO:0000155">
    <property type="term" value="F:phosphorelay sensor kinase activity"/>
    <property type="evidence" value="ECO:0007669"/>
    <property type="project" value="InterPro"/>
</dbReference>
<dbReference type="Pfam" id="PF02518">
    <property type="entry name" value="HATPase_c"/>
    <property type="match status" value="1"/>
</dbReference>